<dbReference type="Proteomes" id="UP001470230">
    <property type="component" value="Unassembled WGS sequence"/>
</dbReference>
<dbReference type="EMBL" id="JAPFFF010000026">
    <property type="protein sequence ID" value="KAK8849360.1"/>
    <property type="molecule type" value="Genomic_DNA"/>
</dbReference>
<name>A0ABR2HNI7_9EUKA</name>
<comment type="caution">
    <text evidence="1">The sequence shown here is derived from an EMBL/GenBank/DDBJ whole genome shotgun (WGS) entry which is preliminary data.</text>
</comment>
<accession>A0ABR2HNI7</accession>
<evidence type="ECO:0008006" key="3">
    <source>
        <dbReference type="Google" id="ProtNLM"/>
    </source>
</evidence>
<evidence type="ECO:0000313" key="1">
    <source>
        <dbReference type="EMBL" id="KAK8849360.1"/>
    </source>
</evidence>
<keyword evidence="2" id="KW-1185">Reference proteome</keyword>
<feature type="non-terminal residue" evidence="1">
    <location>
        <position position="103"/>
    </location>
</feature>
<gene>
    <name evidence="1" type="ORF">M9Y10_018759</name>
</gene>
<proteinExistence type="predicted"/>
<sequence>MSLTKKIQLKATSILNVPLQLYEEDFSFVVNGEEFKTSRIISDLLSPKICQLRMNDPTLNMYVINTSEQGNFSNVLKLVNFDQNDIPENEIPFILEVMEILNN</sequence>
<evidence type="ECO:0000313" key="2">
    <source>
        <dbReference type="Proteomes" id="UP001470230"/>
    </source>
</evidence>
<reference evidence="1 2" key="1">
    <citation type="submission" date="2024-04" db="EMBL/GenBank/DDBJ databases">
        <title>Tritrichomonas musculus Genome.</title>
        <authorList>
            <person name="Alves-Ferreira E."/>
            <person name="Grigg M."/>
            <person name="Lorenzi H."/>
            <person name="Galac M."/>
        </authorList>
    </citation>
    <scope>NUCLEOTIDE SEQUENCE [LARGE SCALE GENOMIC DNA]</scope>
    <source>
        <strain evidence="1 2">EAF2021</strain>
    </source>
</reference>
<protein>
    <recommendedName>
        <fullName evidence="3">BTB domain-containing protein</fullName>
    </recommendedName>
</protein>
<organism evidence="1 2">
    <name type="scientific">Tritrichomonas musculus</name>
    <dbReference type="NCBI Taxonomy" id="1915356"/>
    <lineage>
        <taxon>Eukaryota</taxon>
        <taxon>Metamonada</taxon>
        <taxon>Parabasalia</taxon>
        <taxon>Tritrichomonadida</taxon>
        <taxon>Tritrichomonadidae</taxon>
        <taxon>Tritrichomonas</taxon>
    </lineage>
</organism>